<comment type="caution">
    <text evidence="1">The sequence shown here is derived from an EMBL/GenBank/DDBJ whole genome shotgun (WGS) entry which is preliminary data.</text>
</comment>
<protein>
    <recommendedName>
        <fullName evidence="3">Lipoprotein</fullName>
    </recommendedName>
</protein>
<dbReference type="Proteomes" id="UP000292373">
    <property type="component" value="Unassembled WGS sequence"/>
</dbReference>
<dbReference type="Gene3D" id="2.130.10.10">
    <property type="entry name" value="YVTN repeat-like/Quinoprotein amine dehydrogenase"/>
    <property type="match status" value="1"/>
</dbReference>
<dbReference type="AlphaFoldDB" id="A0A4Q9KBX3"/>
<accession>A0A4Q9KBX3</accession>
<proteinExistence type="predicted"/>
<evidence type="ECO:0000313" key="2">
    <source>
        <dbReference type="Proteomes" id="UP000292373"/>
    </source>
</evidence>
<dbReference type="RefSeq" id="WP_131168966.1">
    <property type="nucleotide sequence ID" value="NZ_SDMQ01000011.1"/>
</dbReference>
<sequence>MSSTRRRLSLVSCLLLVGCGTPSPSPVPVGSAGCPSDWDAAIVWSTETAPQSQLDYVSGDAVVASRSLPHQGLRAAPAQAPFRSGETAWLAANGNTTRDTTHVLRWSQADCSTQAFAVQEQVIWSVVASDEAFYTTNTLNGEAQVHRRTMDGTLTAEVAVPATVFSSLALDGDRLHAVGATGDPGDEQTVLVTFDATTLAEQRRLELGPRSLAVSTLVHAGKLYLPAGAVGDANGNEREVSTLQVVDLDTGTPETLDLGTASPCLVADSERGLVFAHTSMNPTFRSMDAYRYVTLFDPATRERTTLDAGPALRQIVVAGDALLVLTQPGDAAATLTRYALSDLRELSRVEVAPPAGGQHYLSGILATAPDA</sequence>
<name>A0A4Q9KBX3_9ACTN</name>
<reference evidence="1 2" key="1">
    <citation type="submission" date="2019-01" db="EMBL/GenBank/DDBJ databases">
        <title>Lactibacter flavus gen. nov., sp. nov., a novel bacterium of the family Propionibacteriaceae isolated from raw milk and dairy products.</title>
        <authorList>
            <person name="Huptas C."/>
            <person name="Wenning M."/>
            <person name="Breitenwieser F."/>
            <person name="Doll E."/>
            <person name="Von Neubeck M."/>
            <person name="Busse H.-J."/>
            <person name="Scherer S."/>
        </authorList>
    </citation>
    <scope>NUCLEOTIDE SEQUENCE [LARGE SCALE GENOMIC DNA]</scope>
    <source>
        <strain evidence="1 2">KCTC 33808</strain>
    </source>
</reference>
<dbReference type="PROSITE" id="PS51257">
    <property type="entry name" value="PROKAR_LIPOPROTEIN"/>
    <property type="match status" value="1"/>
</dbReference>
<gene>
    <name evidence="1" type="ORF">ET989_11195</name>
</gene>
<dbReference type="EMBL" id="SDMQ01000011">
    <property type="protein sequence ID" value="TBT83519.1"/>
    <property type="molecule type" value="Genomic_DNA"/>
</dbReference>
<dbReference type="InterPro" id="IPR011047">
    <property type="entry name" value="Quinoprotein_ADH-like_sf"/>
</dbReference>
<organism evidence="1 2">
    <name type="scientific">Propioniciclava sinopodophylli</name>
    <dbReference type="NCBI Taxonomy" id="1837344"/>
    <lineage>
        <taxon>Bacteria</taxon>
        <taxon>Bacillati</taxon>
        <taxon>Actinomycetota</taxon>
        <taxon>Actinomycetes</taxon>
        <taxon>Propionibacteriales</taxon>
        <taxon>Propionibacteriaceae</taxon>
        <taxon>Propioniciclava</taxon>
    </lineage>
</organism>
<evidence type="ECO:0000313" key="1">
    <source>
        <dbReference type="EMBL" id="TBT83519.1"/>
    </source>
</evidence>
<evidence type="ECO:0008006" key="3">
    <source>
        <dbReference type="Google" id="ProtNLM"/>
    </source>
</evidence>
<dbReference type="OrthoDB" id="3729464at2"/>
<dbReference type="SUPFAM" id="SSF50998">
    <property type="entry name" value="Quinoprotein alcohol dehydrogenase-like"/>
    <property type="match status" value="1"/>
</dbReference>
<keyword evidence="2" id="KW-1185">Reference proteome</keyword>
<dbReference type="InterPro" id="IPR015943">
    <property type="entry name" value="WD40/YVTN_repeat-like_dom_sf"/>
</dbReference>